<dbReference type="Proteomes" id="UP001285441">
    <property type="component" value="Unassembled WGS sequence"/>
</dbReference>
<protein>
    <recommendedName>
        <fullName evidence="4">Ankyrin repeat protein</fullName>
    </recommendedName>
</protein>
<comment type="caution">
    <text evidence="2">The sequence shown here is derived from an EMBL/GenBank/DDBJ whole genome shotgun (WGS) entry which is preliminary data.</text>
</comment>
<dbReference type="PROSITE" id="PS50297">
    <property type="entry name" value="ANK_REP_REGION"/>
    <property type="match status" value="1"/>
</dbReference>
<keyword evidence="3" id="KW-1185">Reference proteome</keyword>
<dbReference type="EMBL" id="JAULSW010000006">
    <property type="protein sequence ID" value="KAK3377619.1"/>
    <property type="molecule type" value="Genomic_DNA"/>
</dbReference>
<keyword evidence="1" id="KW-0040">ANK repeat</keyword>
<dbReference type="AlphaFoldDB" id="A0AAE0KJ27"/>
<reference evidence="2" key="2">
    <citation type="submission" date="2023-06" db="EMBL/GenBank/DDBJ databases">
        <authorList>
            <consortium name="Lawrence Berkeley National Laboratory"/>
            <person name="Haridas S."/>
            <person name="Hensen N."/>
            <person name="Bonometti L."/>
            <person name="Westerberg I."/>
            <person name="Brannstrom I.O."/>
            <person name="Guillou S."/>
            <person name="Cros-Aarteil S."/>
            <person name="Calhoun S."/>
            <person name="Kuo A."/>
            <person name="Mondo S."/>
            <person name="Pangilinan J."/>
            <person name="Riley R."/>
            <person name="LaButti K."/>
            <person name="Andreopoulos B."/>
            <person name="Lipzen A."/>
            <person name="Chen C."/>
            <person name="Yanf M."/>
            <person name="Daum C."/>
            <person name="Ng V."/>
            <person name="Clum A."/>
            <person name="Steindorff A."/>
            <person name="Ohm R."/>
            <person name="Martin F."/>
            <person name="Silar P."/>
            <person name="Natvig D."/>
            <person name="Lalanne C."/>
            <person name="Gautier V."/>
            <person name="Ament-velasquez S.L."/>
            <person name="Kruys A."/>
            <person name="Hutchinson M.I."/>
            <person name="Powell A.J."/>
            <person name="Barry K."/>
            <person name="Miller A.N."/>
            <person name="Grigoriev I.V."/>
            <person name="Debuchy R."/>
            <person name="Gladieux P."/>
            <person name="Thoren M.H."/>
            <person name="Johannesson H."/>
        </authorList>
    </citation>
    <scope>NUCLEOTIDE SEQUENCE</scope>
    <source>
        <strain evidence="2">CBS 232.78</strain>
    </source>
</reference>
<dbReference type="InterPro" id="IPR002110">
    <property type="entry name" value="Ankyrin_rpt"/>
</dbReference>
<dbReference type="SUPFAM" id="SSF48403">
    <property type="entry name" value="Ankyrin repeat"/>
    <property type="match status" value="1"/>
</dbReference>
<dbReference type="PROSITE" id="PS50088">
    <property type="entry name" value="ANK_REPEAT"/>
    <property type="match status" value="1"/>
</dbReference>
<dbReference type="SMART" id="SM00248">
    <property type="entry name" value="ANK"/>
    <property type="match status" value="2"/>
</dbReference>
<sequence>MLIQKGCEVDFRSDGYERATTALHHAMLNKNVSIVKCLVDAGAEVKNAFHKNGRTHMCGLGLVVERGDRGIIRALVKSGADLDDFIDYHDISSWPCADQMETYRYLCTLAGRSDALEGADEMVTHDMIIEEADRGLNHCAMFQKKQQTSLDDELLEYAF</sequence>
<dbReference type="InterPro" id="IPR036770">
    <property type="entry name" value="Ankyrin_rpt-contain_sf"/>
</dbReference>
<evidence type="ECO:0008006" key="4">
    <source>
        <dbReference type="Google" id="ProtNLM"/>
    </source>
</evidence>
<name>A0AAE0KJ27_9PEZI</name>
<evidence type="ECO:0000313" key="3">
    <source>
        <dbReference type="Proteomes" id="UP001285441"/>
    </source>
</evidence>
<dbReference type="Gene3D" id="1.25.40.20">
    <property type="entry name" value="Ankyrin repeat-containing domain"/>
    <property type="match status" value="1"/>
</dbReference>
<evidence type="ECO:0000313" key="2">
    <source>
        <dbReference type="EMBL" id="KAK3377619.1"/>
    </source>
</evidence>
<proteinExistence type="predicted"/>
<evidence type="ECO:0000256" key="1">
    <source>
        <dbReference type="PROSITE-ProRule" id="PRU00023"/>
    </source>
</evidence>
<dbReference type="Pfam" id="PF12796">
    <property type="entry name" value="Ank_2"/>
    <property type="match status" value="1"/>
</dbReference>
<accession>A0AAE0KJ27</accession>
<gene>
    <name evidence="2" type="ORF">B0H63DRAFT_221273</name>
</gene>
<feature type="repeat" description="ANK" evidence="1">
    <location>
        <begin position="18"/>
        <end position="50"/>
    </location>
</feature>
<organism evidence="2 3">
    <name type="scientific">Podospora didyma</name>
    <dbReference type="NCBI Taxonomy" id="330526"/>
    <lineage>
        <taxon>Eukaryota</taxon>
        <taxon>Fungi</taxon>
        <taxon>Dikarya</taxon>
        <taxon>Ascomycota</taxon>
        <taxon>Pezizomycotina</taxon>
        <taxon>Sordariomycetes</taxon>
        <taxon>Sordariomycetidae</taxon>
        <taxon>Sordariales</taxon>
        <taxon>Podosporaceae</taxon>
        <taxon>Podospora</taxon>
    </lineage>
</organism>
<reference evidence="2" key="1">
    <citation type="journal article" date="2023" name="Mol. Phylogenet. Evol.">
        <title>Genome-scale phylogeny and comparative genomics of the fungal order Sordariales.</title>
        <authorList>
            <person name="Hensen N."/>
            <person name="Bonometti L."/>
            <person name="Westerberg I."/>
            <person name="Brannstrom I.O."/>
            <person name="Guillou S."/>
            <person name="Cros-Aarteil S."/>
            <person name="Calhoun S."/>
            <person name="Haridas S."/>
            <person name="Kuo A."/>
            <person name="Mondo S."/>
            <person name="Pangilinan J."/>
            <person name="Riley R."/>
            <person name="LaButti K."/>
            <person name="Andreopoulos B."/>
            <person name="Lipzen A."/>
            <person name="Chen C."/>
            <person name="Yan M."/>
            <person name="Daum C."/>
            <person name="Ng V."/>
            <person name="Clum A."/>
            <person name="Steindorff A."/>
            <person name="Ohm R.A."/>
            <person name="Martin F."/>
            <person name="Silar P."/>
            <person name="Natvig D.O."/>
            <person name="Lalanne C."/>
            <person name="Gautier V."/>
            <person name="Ament-Velasquez S.L."/>
            <person name="Kruys A."/>
            <person name="Hutchinson M.I."/>
            <person name="Powell A.J."/>
            <person name="Barry K."/>
            <person name="Miller A.N."/>
            <person name="Grigoriev I.V."/>
            <person name="Debuchy R."/>
            <person name="Gladieux P."/>
            <person name="Hiltunen Thoren M."/>
            <person name="Johannesson H."/>
        </authorList>
    </citation>
    <scope>NUCLEOTIDE SEQUENCE</scope>
    <source>
        <strain evidence="2">CBS 232.78</strain>
    </source>
</reference>